<evidence type="ECO:0000256" key="7">
    <source>
        <dbReference type="ARBA" id="ARBA00022723"/>
    </source>
</evidence>
<evidence type="ECO:0000256" key="4">
    <source>
        <dbReference type="ARBA" id="ARBA00010617"/>
    </source>
</evidence>
<keyword evidence="8" id="KW-0256">Endoplasmic reticulum</keyword>
<dbReference type="GO" id="GO:0050649">
    <property type="term" value="F:testosterone 6-beta-hydroxylase activity"/>
    <property type="evidence" value="ECO:0007669"/>
    <property type="project" value="TreeGrafter"/>
</dbReference>
<keyword evidence="6" id="KW-0349">Heme</keyword>
<evidence type="ECO:0000256" key="5">
    <source>
        <dbReference type="ARBA" id="ARBA00012109"/>
    </source>
</evidence>
<dbReference type="Pfam" id="PF00067">
    <property type="entry name" value="p450"/>
    <property type="match status" value="1"/>
</dbReference>
<dbReference type="GO" id="GO:0008202">
    <property type="term" value="P:steroid metabolic process"/>
    <property type="evidence" value="ECO:0007669"/>
    <property type="project" value="TreeGrafter"/>
</dbReference>
<comment type="similarity">
    <text evidence="4">Belongs to the cytochrome P450 family.</text>
</comment>
<keyword evidence="10" id="KW-0560">Oxidoreductase</keyword>
<evidence type="ECO:0000313" key="15">
    <source>
        <dbReference type="EMBL" id="KAK7799769.1"/>
    </source>
</evidence>
<keyword evidence="16" id="KW-1185">Reference proteome</keyword>
<dbReference type="EC" id="1.14.14.1" evidence="5"/>
<keyword evidence="13" id="KW-0472">Membrane</keyword>
<dbReference type="AlphaFoldDB" id="A0AAW0HD03"/>
<proteinExistence type="inferred from homology"/>
<evidence type="ECO:0000256" key="14">
    <source>
        <dbReference type="ARBA" id="ARBA00047827"/>
    </source>
</evidence>
<dbReference type="Proteomes" id="UP001488838">
    <property type="component" value="Unassembled WGS sequence"/>
</dbReference>
<dbReference type="PRINTS" id="PR00385">
    <property type="entry name" value="P450"/>
</dbReference>
<comment type="subcellular location">
    <subcellularLocation>
        <location evidence="3">Endoplasmic reticulum membrane</location>
        <topology evidence="3">Peripheral membrane protein</topology>
    </subcellularLocation>
    <subcellularLocation>
        <location evidence="2">Microsome membrane</location>
        <topology evidence="2">Peripheral membrane protein</topology>
    </subcellularLocation>
</comment>
<evidence type="ECO:0000313" key="16">
    <source>
        <dbReference type="Proteomes" id="UP001488838"/>
    </source>
</evidence>
<evidence type="ECO:0000256" key="12">
    <source>
        <dbReference type="ARBA" id="ARBA00023033"/>
    </source>
</evidence>
<evidence type="ECO:0000256" key="10">
    <source>
        <dbReference type="ARBA" id="ARBA00023002"/>
    </source>
</evidence>
<accession>A0AAW0HD03</accession>
<dbReference type="Gene3D" id="1.10.630.10">
    <property type="entry name" value="Cytochrome P450"/>
    <property type="match status" value="1"/>
</dbReference>
<evidence type="ECO:0000256" key="6">
    <source>
        <dbReference type="ARBA" id="ARBA00022617"/>
    </source>
</evidence>
<evidence type="ECO:0000256" key="3">
    <source>
        <dbReference type="ARBA" id="ARBA00004406"/>
    </source>
</evidence>
<name>A0AAW0HD03_MYOGA</name>
<dbReference type="InterPro" id="IPR002401">
    <property type="entry name" value="Cyt_P450_E_grp-I"/>
</dbReference>
<dbReference type="FunFam" id="1.10.630.10:FF:000182">
    <property type="entry name" value="Cytochrome P450 3A4"/>
    <property type="match status" value="1"/>
</dbReference>
<comment type="catalytic activity">
    <reaction evidence="14">
        <text>an organic molecule + reduced [NADPH--hemoprotein reductase] + O2 = an alcohol + oxidized [NADPH--hemoprotein reductase] + H2O + H(+)</text>
        <dbReference type="Rhea" id="RHEA:17149"/>
        <dbReference type="Rhea" id="RHEA-COMP:11964"/>
        <dbReference type="Rhea" id="RHEA-COMP:11965"/>
        <dbReference type="ChEBI" id="CHEBI:15377"/>
        <dbReference type="ChEBI" id="CHEBI:15378"/>
        <dbReference type="ChEBI" id="CHEBI:15379"/>
        <dbReference type="ChEBI" id="CHEBI:30879"/>
        <dbReference type="ChEBI" id="CHEBI:57618"/>
        <dbReference type="ChEBI" id="CHEBI:58210"/>
        <dbReference type="ChEBI" id="CHEBI:142491"/>
        <dbReference type="EC" id="1.14.14.1"/>
    </reaction>
</comment>
<evidence type="ECO:0000256" key="8">
    <source>
        <dbReference type="ARBA" id="ARBA00022824"/>
    </source>
</evidence>
<dbReference type="PRINTS" id="PR00463">
    <property type="entry name" value="EP450I"/>
</dbReference>
<reference evidence="15 16" key="1">
    <citation type="journal article" date="2023" name="bioRxiv">
        <title>Conserved and derived expression patterns and positive selection on dental genes reveal complex evolutionary context of ever-growing rodent molars.</title>
        <authorList>
            <person name="Calamari Z.T."/>
            <person name="Song A."/>
            <person name="Cohen E."/>
            <person name="Akter M."/>
            <person name="Roy R.D."/>
            <person name="Hallikas O."/>
            <person name="Christensen M.M."/>
            <person name="Li P."/>
            <person name="Marangoni P."/>
            <person name="Jernvall J."/>
            <person name="Klein O.D."/>
        </authorList>
    </citation>
    <scope>NUCLEOTIDE SEQUENCE [LARGE SCALE GENOMIC DNA]</scope>
    <source>
        <strain evidence="15">V071</strain>
    </source>
</reference>
<organism evidence="15 16">
    <name type="scientific">Myodes glareolus</name>
    <name type="common">Bank vole</name>
    <name type="synonym">Clethrionomys glareolus</name>
    <dbReference type="NCBI Taxonomy" id="447135"/>
    <lineage>
        <taxon>Eukaryota</taxon>
        <taxon>Metazoa</taxon>
        <taxon>Chordata</taxon>
        <taxon>Craniata</taxon>
        <taxon>Vertebrata</taxon>
        <taxon>Euteleostomi</taxon>
        <taxon>Mammalia</taxon>
        <taxon>Eutheria</taxon>
        <taxon>Euarchontoglires</taxon>
        <taxon>Glires</taxon>
        <taxon>Rodentia</taxon>
        <taxon>Myomorpha</taxon>
        <taxon>Muroidea</taxon>
        <taxon>Cricetidae</taxon>
        <taxon>Arvicolinae</taxon>
        <taxon>Myodes</taxon>
    </lineage>
</organism>
<dbReference type="InterPro" id="IPR001128">
    <property type="entry name" value="Cyt_P450"/>
</dbReference>
<dbReference type="GO" id="GO:0005789">
    <property type="term" value="C:endoplasmic reticulum membrane"/>
    <property type="evidence" value="ECO:0007669"/>
    <property type="project" value="UniProtKB-SubCell"/>
</dbReference>
<dbReference type="PANTHER" id="PTHR24302:SF38">
    <property type="entry name" value="CYTOCHROME P450 3A5"/>
    <property type="match status" value="1"/>
</dbReference>
<evidence type="ECO:0000256" key="2">
    <source>
        <dbReference type="ARBA" id="ARBA00004174"/>
    </source>
</evidence>
<dbReference type="SUPFAM" id="SSF48264">
    <property type="entry name" value="Cytochrome P450"/>
    <property type="match status" value="1"/>
</dbReference>
<evidence type="ECO:0000256" key="13">
    <source>
        <dbReference type="ARBA" id="ARBA00023136"/>
    </source>
</evidence>
<dbReference type="GO" id="GO:0070989">
    <property type="term" value="P:oxidative demethylation"/>
    <property type="evidence" value="ECO:0007669"/>
    <property type="project" value="TreeGrafter"/>
</dbReference>
<comment type="caution">
    <text evidence="15">The sequence shown here is derived from an EMBL/GenBank/DDBJ whole genome shotgun (WGS) entry which is preliminary data.</text>
</comment>
<dbReference type="InterPro" id="IPR036396">
    <property type="entry name" value="Cyt_P450_sf"/>
</dbReference>
<evidence type="ECO:0000256" key="9">
    <source>
        <dbReference type="ARBA" id="ARBA00022848"/>
    </source>
</evidence>
<keyword evidence="7" id="KW-0479">Metal-binding</keyword>
<protein>
    <recommendedName>
        <fullName evidence="5">unspecific monooxygenase</fullName>
        <ecNumber evidence="5">1.14.14.1</ecNumber>
    </recommendedName>
</protein>
<dbReference type="GO" id="GO:0016712">
    <property type="term" value="F:oxidoreductase activity, acting on paired donors, with incorporation or reduction of molecular oxygen, reduced flavin or flavoprotein as one donor, and incorporation of one atom of oxygen"/>
    <property type="evidence" value="ECO:0007669"/>
    <property type="project" value="UniProtKB-EC"/>
</dbReference>
<dbReference type="PANTHER" id="PTHR24302">
    <property type="entry name" value="CYTOCHROME P450 FAMILY 3"/>
    <property type="match status" value="1"/>
</dbReference>
<evidence type="ECO:0000256" key="1">
    <source>
        <dbReference type="ARBA" id="ARBA00001971"/>
    </source>
</evidence>
<keyword evidence="11" id="KW-0408">Iron</keyword>
<keyword evidence="9" id="KW-0492">Microsome</keyword>
<dbReference type="InterPro" id="IPR050705">
    <property type="entry name" value="Cytochrome_P450_3A"/>
</dbReference>
<dbReference type="GO" id="GO:0020037">
    <property type="term" value="F:heme binding"/>
    <property type="evidence" value="ECO:0007669"/>
    <property type="project" value="InterPro"/>
</dbReference>
<comment type="cofactor">
    <cofactor evidence="1">
        <name>heme</name>
        <dbReference type="ChEBI" id="CHEBI:30413"/>
    </cofactor>
</comment>
<keyword evidence="12" id="KW-0503">Monooxygenase</keyword>
<dbReference type="EMBL" id="JBBHLL010000592">
    <property type="protein sequence ID" value="KAK7799769.1"/>
    <property type="molecule type" value="Genomic_DNA"/>
</dbReference>
<sequence length="322" mass="36960">MIRKVLVKEFYSVFTNRQCSGIKGLLRKGVSGCENEEWKRVRVLLTPTFTSGKLKEMFPIIQKIFGAYSMDVITATSFGVNIDSLNNPQDPFLKNTRNLVTYSFLKPLIISVALFPFLHRIYEKLNISAFSNDAITFLKIFIEKTKKDLLENKQENRVDFLQLMLNSQNSKDVEAHKALSDMEIIAQSITFILTGHETTSTTLSFIMYTLATHPDVQKKLQNEIDSVLPNKAPATYEALVKLEYLDMVLNETMRLYAIAYRINRVSKKDAEINGVFIPKGTRVCIPIFVLHRDPKYWPEPEEFLPETYEDTGKGSLLRTRPL</sequence>
<evidence type="ECO:0000256" key="11">
    <source>
        <dbReference type="ARBA" id="ARBA00023004"/>
    </source>
</evidence>
<gene>
    <name evidence="15" type="ORF">U0070_022635</name>
</gene>
<dbReference type="GO" id="GO:0005506">
    <property type="term" value="F:iron ion binding"/>
    <property type="evidence" value="ECO:0007669"/>
    <property type="project" value="InterPro"/>
</dbReference>